<comment type="caution">
    <text evidence="2">The sequence shown here is derived from an EMBL/GenBank/DDBJ whole genome shotgun (WGS) entry which is preliminary data.</text>
</comment>
<dbReference type="Proteomes" id="UP000295447">
    <property type="component" value="Unassembled WGS sequence"/>
</dbReference>
<reference evidence="2 3" key="1">
    <citation type="submission" date="2019-03" db="EMBL/GenBank/DDBJ databases">
        <title>Genomic Encyclopedia of Type Strains, Phase III (KMG-III): the genomes of soil and plant-associated and newly described type strains.</title>
        <authorList>
            <person name="Whitman W."/>
        </authorList>
    </citation>
    <scope>NUCLEOTIDE SEQUENCE [LARGE SCALE GENOMIC DNA]</scope>
    <source>
        <strain evidence="2 3">VKM Ac-2570</strain>
    </source>
</reference>
<name>A0A4R7ZXL5_9ACTN</name>
<dbReference type="AlphaFoldDB" id="A0A4R7ZXL5"/>
<dbReference type="Pfam" id="PF01636">
    <property type="entry name" value="APH"/>
    <property type="match status" value="1"/>
</dbReference>
<proteinExistence type="predicted"/>
<keyword evidence="2" id="KW-0808">Transferase</keyword>
<dbReference type="InterPro" id="IPR002575">
    <property type="entry name" value="Aminoglycoside_PTrfase"/>
</dbReference>
<evidence type="ECO:0000313" key="3">
    <source>
        <dbReference type="Proteomes" id="UP000295447"/>
    </source>
</evidence>
<dbReference type="GO" id="GO:0016740">
    <property type="term" value="F:transferase activity"/>
    <property type="evidence" value="ECO:0007669"/>
    <property type="project" value="UniProtKB-KW"/>
</dbReference>
<dbReference type="EMBL" id="SODF01000001">
    <property type="protein sequence ID" value="TDW22515.1"/>
    <property type="molecule type" value="Genomic_DNA"/>
</dbReference>
<feature type="domain" description="Aminoglycoside phosphotransferase" evidence="1">
    <location>
        <begin position="153"/>
        <end position="214"/>
    </location>
</feature>
<dbReference type="Gene3D" id="3.90.1200.10">
    <property type="match status" value="1"/>
</dbReference>
<evidence type="ECO:0000313" key="2">
    <source>
        <dbReference type="EMBL" id="TDW22515.1"/>
    </source>
</evidence>
<protein>
    <submittedName>
        <fullName evidence="2">Phosphotransferase family enzyme</fullName>
    </submittedName>
</protein>
<sequence length="301" mass="33905">MLRWYSVVAQTCLPGWQIILGSGIHPTDWGLQVIEDGEEIPLLGGDVTEGLVRVGDTVRRPPGERAELVQDVLLYLEKAGFEGAPRFLGIDSAGRQALTYIEGEVAGRPRPPWIADEERMLSVARLLRRYHDAVEGFGIPTNLPAPIEPPGLPDLDDPPELVGHQDVTPENVVFREGRAYALIDFDLARPVSRARELVNLMLWWAPFGEDADLDPEFRGLDRRRRCRLLADAYGMSEPDRRRLMALSIGLNERAWHTMKHRAETLGGGWQRMWSEGVGDQIQHRQIWLEENADPLTTALLN</sequence>
<gene>
    <name evidence="2" type="ORF">EV650_1352</name>
</gene>
<evidence type="ECO:0000259" key="1">
    <source>
        <dbReference type="Pfam" id="PF01636"/>
    </source>
</evidence>
<dbReference type="InterPro" id="IPR011009">
    <property type="entry name" value="Kinase-like_dom_sf"/>
</dbReference>
<keyword evidence="3" id="KW-1185">Reference proteome</keyword>
<accession>A0A4R7ZXL5</accession>
<dbReference type="SUPFAM" id="SSF56112">
    <property type="entry name" value="Protein kinase-like (PK-like)"/>
    <property type="match status" value="1"/>
</dbReference>
<organism evidence="2 3">
    <name type="scientific">Kribbella kalugense</name>
    <dbReference type="NCBI Taxonomy" id="2512221"/>
    <lineage>
        <taxon>Bacteria</taxon>
        <taxon>Bacillati</taxon>
        <taxon>Actinomycetota</taxon>
        <taxon>Actinomycetes</taxon>
        <taxon>Propionibacteriales</taxon>
        <taxon>Kribbellaceae</taxon>
        <taxon>Kribbella</taxon>
    </lineage>
</organism>